<dbReference type="AlphaFoldDB" id="A0ABD2LAK3"/>
<dbReference type="Gene3D" id="2.60.120.200">
    <property type="match status" value="2"/>
</dbReference>
<dbReference type="EMBL" id="JBICBT010000480">
    <property type="protein sequence ID" value="KAL3112188.1"/>
    <property type="molecule type" value="Genomic_DNA"/>
</dbReference>
<dbReference type="SMART" id="SM00908">
    <property type="entry name" value="Gal-bind_lectin"/>
    <property type="match status" value="1"/>
</dbReference>
<name>A0ABD2LAK3_9BILA</name>
<evidence type="ECO:0000259" key="2">
    <source>
        <dbReference type="PROSITE" id="PS51304"/>
    </source>
</evidence>
<evidence type="ECO:0000313" key="4">
    <source>
        <dbReference type="Proteomes" id="UP001620626"/>
    </source>
</evidence>
<comment type="caution">
    <text evidence="3">The sequence shown here is derived from an EMBL/GenBank/DDBJ whole genome shotgun (WGS) entry which is preliminary data.</text>
</comment>
<reference evidence="3 4" key="1">
    <citation type="submission" date="2024-10" db="EMBL/GenBank/DDBJ databases">
        <authorList>
            <person name="Kim D."/>
        </authorList>
    </citation>
    <scope>NUCLEOTIDE SEQUENCE [LARGE SCALE GENOMIC DNA]</scope>
    <source>
        <strain evidence="3">BH-2024</strain>
    </source>
</reference>
<sequence>MSSNLIRRHNACHHATKRVKKGTKLLGLPSGFPLMLDNVTKACLSATLGHWNVLAVVAVVVVVENTTNIPNEKCGQNWEKDGKKNGPIWHGVYLYTERTNGARHIMLELSFSSEKYNFGPNRRQISIPFFGNQSELVGYGGDALQEFDDASLGTSFIQNIQEGAFLKDFVGLWTLGRDMMSPPSAATGAQQSVVLYFYRSCSCSMEAWFTRPTDTEMPANREAISVGTADCAKTVDKMIPFEYNEKGEFAFTINGITDENAVNISVQLLQEARAGSNKLKLTIELHTYSFSIQINDTQLLGEDKKLKQFWPTNEWWNGFSGKISVKLNGQMMLLEEPSLHKITDKSEPSVYLPLVKKLPVQVVNGVSFLFRLKLHDNKEFSILLLHDRPDFHDYIGATILQMKINPKNGVNFEVFYYGKRQDSDYKAYAFKANQPYEIHIGVFETEYQVKLNGQSFENFPNKMPIWTINFMRVQGNVSLLAEPEINEPIENANVTCQRAEFTKHGLKQNDRRMLQIFAESDGFYGAFDGYRVQRFAQHYTPANQSVATMSIPPWAIDHVQIVGDVHVSDATKATALPGSWNDKKHGILYTQINANDGLLQSGESIFVRMKLKPELGSNEFRVEINLFNEALAFHDLIGKTVLNVELIDGKLTFNSYYNKQWMVQPGNNSFTFTPDLATSTTELKFEITALDKGFRIVLNGKDMDRNGKKFFYPGNIPAWAVQYIVVHNQYMDANDKPAEISCKPEKRCI</sequence>
<dbReference type="InterPro" id="IPR001079">
    <property type="entry name" value="Galectin_CRD"/>
</dbReference>
<evidence type="ECO:0000256" key="1">
    <source>
        <dbReference type="ARBA" id="ARBA00022734"/>
    </source>
</evidence>
<dbReference type="Pfam" id="PF00337">
    <property type="entry name" value="Gal-bind_lectin"/>
    <property type="match status" value="1"/>
</dbReference>
<dbReference type="InterPro" id="IPR013320">
    <property type="entry name" value="ConA-like_dom_sf"/>
</dbReference>
<dbReference type="Proteomes" id="UP001620626">
    <property type="component" value="Unassembled WGS sequence"/>
</dbReference>
<feature type="domain" description="Galectin" evidence="2">
    <location>
        <begin position="344"/>
        <end position="486"/>
    </location>
</feature>
<dbReference type="GO" id="GO:0030246">
    <property type="term" value="F:carbohydrate binding"/>
    <property type="evidence" value="ECO:0007669"/>
    <property type="project" value="UniProtKB-KW"/>
</dbReference>
<gene>
    <name evidence="3" type="ORF">niasHT_012157</name>
</gene>
<dbReference type="SUPFAM" id="SSF49899">
    <property type="entry name" value="Concanavalin A-like lectins/glucanases"/>
    <property type="match status" value="1"/>
</dbReference>
<organism evidence="3 4">
    <name type="scientific">Heterodera trifolii</name>
    <dbReference type="NCBI Taxonomy" id="157864"/>
    <lineage>
        <taxon>Eukaryota</taxon>
        <taxon>Metazoa</taxon>
        <taxon>Ecdysozoa</taxon>
        <taxon>Nematoda</taxon>
        <taxon>Chromadorea</taxon>
        <taxon>Rhabditida</taxon>
        <taxon>Tylenchina</taxon>
        <taxon>Tylenchomorpha</taxon>
        <taxon>Tylenchoidea</taxon>
        <taxon>Heteroderidae</taxon>
        <taxon>Heteroderinae</taxon>
        <taxon>Heterodera</taxon>
    </lineage>
</organism>
<dbReference type="PROSITE" id="PS51304">
    <property type="entry name" value="GALECTIN"/>
    <property type="match status" value="1"/>
</dbReference>
<keyword evidence="4" id="KW-1185">Reference proteome</keyword>
<accession>A0ABD2LAK3</accession>
<protein>
    <recommendedName>
        <fullName evidence="2">Galectin domain-containing protein</fullName>
    </recommendedName>
</protein>
<evidence type="ECO:0000313" key="3">
    <source>
        <dbReference type="EMBL" id="KAL3112188.1"/>
    </source>
</evidence>
<keyword evidence="1" id="KW-0430">Lectin</keyword>
<proteinExistence type="predicted"/>